<dbReference type="AlphaFoldDB" id="A0A4R6AJS7"/>
<comment type="caution">
    <text evidence="9">The sequence shown here is derived from an EMBL/GenBank/DDBJ whole genome shotgun (WGS) entry which is preliminary data.</text>
</comment>
<dbReference type="RefSeq" id="WP_133395945.1">
    <property type="nucleotide sequence ID" value="NZ_SNAA01000003.1"/>
</dbReference>
<keyword evidence="2 8" id="KW-0813">Transport</keyword>
<dbReference type="SUPFAM" id="SSF47928">
    <property type="entry name" value="N-terminal domain of the delta subunit of the F1F0-ATP synthase"/>
    <property type="match status" value="1"/>
</dbReference>
<dbReference type="HAMAP" id="MF_01416">
    <property type="entry name" value="ATP_synth_delta_bact"/>
    <property type="match status" value="1"/>
</dbReference>
<evidence type="ECO:0000313" key="10">
    <source>
        <dbReference type="Proteomes" id="UP000295701"/>
    </source>
</evidence>
<dbReference type="InterPro" id="IPR020781">
    <property type="entry name" value="ATPase_OSCP/d_CS"/>
</dbReference>
<evidence type="ECO:0000256" key="7">
    <source>
        <dbReference type="ARBA" id="ARBA00023310"/>
    </source>
</evidence>
<protein>
    <recommendedName>
        <fullName evidence="8">ATP synthase subunit delta</fullName>
    </recommendedName>
    <alternativeName>
        <fullName evidence="8">ATP synthase F(1) sector subunit delta</fullName>
    </alternativeName>
    <alternativeName>
        <fullName evidence="8">F-type ATPase subunit delta</fullName>
        <shortName evidence="8">F-ATPase subunit delta</shortName>
    </alternativeName>
</protein>
<comment type="subcellular location">
    <subcellularLocation>
        <location evidence="8">Cell membrane</location>
        <topology evidence="8">Peripheral membrane protein</topology>
    </subcellularLocation>
    <subcellularLocation>
        <location evidence="1">Membrane</location>
    </subcellularLocation>
</comment>
<dbReference type="NCBIfam" id="NF004406">
    <property type="entry name" value="PRK05758.3-2"/>
    <property type="match status" value="1"/>
</dbReference>
<dbReference type="PROSITE" id="PS00389">
    <property type="entry name" value="ATPASE_DELTA"/>
    <property type="match status" value="1"/>
</dbReference>
<dbReference type="PANTHER" id="PTHR11910">
    <property type="entry name" value="ATP SYNTHASE DELTA CHAIN"/>
    <property type="match status" value="1"/>
</dbReference>
<keyword evidence="6 8" id="KW-0139">CF(1)</keyword>
<dbReference type="Gene3D" id="1.10.520.20">
    <property type="entry name" value="N-terminal domain of the delta subunit of the F1F0-ATP synthase"/>
    <property type="match status" value="1"/>
</dbReference>
<evidence type="ECO:0000256" key="5">
    <source>
        <dbReference type="ARBA" id="ARBA00023136"/>
    </source>
</evidence>
<keyword evidence="4 8" id="KW-0406">Ion transport</keyword>
<proteinExistence type="inferred from homology"/>
<evidence type="ECO:0000313" key="9">
    <source>
        <dbReference type="EMBL" id="TDL81996.1"/>
    </source>
</evidence>
<evidence type="ECO:0000256" key="6">
    <source>
        <dbReference type="ARBA" id="ARBA00023196"/>
    </source>
</evidence>
<dbReference type="NCBIfam" id="TIGR01145">
    <property type="entry name" value="ATP_synt_delta"/>
    <property type="match status" value="1"/>
</dbReference>
<dbReference type="InterPro" id="IPR000711">
    <property type="entry name" value="ATPase_OSCP/dsu"/>
</dbReference>
<dbReference type="Proteomes" id="UP000295701">
    <property type="component" value="Unassembled WGS sequence"/>
</dbReference>
<comment type="similarity">
    <text evidence="8">Belongs to the ATPase delta chain family.</text>
</comment>
<comment type="function">
    <text evidence="8">This protein is part of the stalk that links CF(0) to CF(1). It either transmits conformational changes from CF(0) to CF(1) or is implicated in proton conduction.</text>
</comment>
<evidence type="ECO:0000256" key="3">
    <source>
        <dbReference type="ARBA" id="ARBA00022781"/>
    </source>
</evidence>
<evidence type="ECO:0000256" key="1">
    <source>
        <dbReference type="ARBA" id="ARBA00004370"/>
    </source>
</evidence>
<dbReference type="NCBIfam" id="NF004402">
    <property type="entry name" value="PRK05758.2-2"/>
    <property type="match status" value="1"/>
</dbReference>
<dbReference type="EMBL" id="SNAA01000003">
    <property type="protein sequence ID" value="TDL81996.1"/>
    <property type="molecule type" value="Genomic_DNA"/>
</dbReference>
<dbReference type="PRINTS" id="PR00125">
    <property type="entry name" value="ATPASEDELTA"/>
</dbReference>
<reference evidence="9 10" key="1">
    <citation type="submission" date="2019-03" db="EMBL/GenBank/DDBJ databases">
        <title>Primorskyibacter sp. SS33 isolated from sediments.</title>
        <authorList>
            <person name="Xunke S."/>
        </authorList>
    </citation>
    <scope>NUCLEOTIDE SEQUENCE [LARGE SCALE GENOMIC DNA]</scope>
    <source>
        <strain evidence="9 10">SS33</strain>
    </source>
</reference>
<dbReference type="Pfam" id="PF00213">
    <property type="entry name" value="OSCP"/>
    <property type="match status" value="1"/>
</dbReference>
<dbReference type="GO" id="GO:0046933">
    <property type="term" value="F:proton-transporting ATP synthase activity, rotational mechanism"/>
    <property type="evidence" value="ECO:0007669"/>
    <property type="project" value="UniProtKB-UniRule"/>
</dbReference>
<organism evidence="9 10">
    <name type="scientific">Palleronia sediminis</name>
    <dbReference type="NCBI Taxonomy" id="2547833"/>
    <lineage>
        <taxon>Bacteria</taxon>
        <taxon>Pseudomonadati</taxon>
        <taxon>Pseudomonadota</taxon>
        <taxon>Alphaproteobacteria</taxon>
        <taxon>Rhodobacterales</taxon>
        <taxon>Roseobacteraceae</taxon>
        <taxon>Palleronia</taxon>
    </lineage>
</organism>
<sequence length="188" mass="20313">MDVSEPASISSGIAERYATAIFELAKEDNELPKVRGDIDALASALNVSEDFRDLIHSPIYGRDQQQAAVGAIADKMGLAAITGNTLRVMAAKRRLFVLPAMIVQLREMIARENGEITADVTAATELSDDQRSRLAETLKKSIGREVNINLSVDESLIGGLVVKVGSKMIDTSIRSRLDALQNSMKEVG</sequence>
<keyword evidence="8" id="KW-1003">Cell membrane</keyword>
<dbReference type="InterPro" id="IPR026015">
    <property type="entry name" value="ATP_synth_OSCP/delta_N_sf"/>
</dbReference>
<dbReference type="GO" id="GO:0005886">
    <property type="term" value="C:plasma membrane"/>
    <property type="evidence" value="ECO:0007669"/>
    <property type="project" value="UniProtKB-SubCell"/>
</dbReference>
<name>A0A4R6AJS7_9RHOB</name>
<dbReference type="OrthoDB" id="9796185at2"/>
<evidence type="ECO:0000256" key="4">
    <source>
        <dbReference type="ARBA" id="ARBA00023065"/>
    </source>
</evidence>
<keyword evidence="5 8" id="KW-0472">Membrane</keyword>
<dbReference type="GO" id="GO:0045259">
    <property type="term" value="C:proton-transporting ATP synthase complex"/>
    <property type="evidence" value="ECO:0007669"/>
    <property type="project" value="UniProtKB-KW"/>
</dbReference>
<keyword evidence="7 8" id="KW-0066">ATP synthesis</keyword>
<keyword evidence="3 8" id="KW-0375">Hydrogen ion transport</keyword>
<evidence type="ECO:0000256" key="2">
    <source>
        <dbReference type="ARBA" id="ARBA00022448"/>
    </source>
</evidence>
<gene>
    <name evidence="8" type="primary">atpH</name>
    <name evidence="9" type="ORF">E2L08_04165</name>
</gene>
<comment type="function">
    <text evidence="8">F(1)F(0) ATP synthase produces ATP from ADP in the presence of a proton or sodium gradient. F-type ATPases consist of two structural domains, F(1) containing the extramembraneous catalytic core and F(0) containing the membrane proton channel, linked together by a central stalk and a peripheral stalk. During catalysis, ATP synthesis in the catalytic domain of F(1) is coupled via a rotary mechanism of the central stalk subunits to proton translocation.</text>
</comment>
<keyword evidence="10" id="KW-1185">Reference proteome</keyword>
<evidence type="ECO:0000256" key="8">
    <source>
        <dbReference type="HAMAP-Rule" id="MF_01416"/>
    </source>
</evidence>
<accession>A0A4R6AJS7</accession>